<proteinExistence type="predicted"/>
<keyword evidence="1" id="KW-0489">Methyltransferase</keyword>
<gene>
    <name evidence="1" type="ORF">FU658_02785</name>
</gene>
<dbReference type="Pfam" id="PF13489">
    <property type="entry name" value="Methyltransf_23"/>
    <property type="match status" value="1"/>
</dbReference>
<dbReference type="Proteomes" id="UP000321248">
    <property type="component" value="Unassembled WGS sequence"/>
</dbReference>
<dbReference type="CDD" id="cd02440">
    <property type="entry name" value="AdoMet_MTases"/>
    <property type="match status" value="1"/>
</dbReference>
<dbReference type="AlphaFoldDB" id="A0A5C8L0Q4"/>
<comment type="caution">
    <text evidence="1">The sequence shown here is derived from an EMBL/GenBank/DDBJ whole genome shotgun (WGS) entry which is preliminary data.</text>
</comment>
<accession>A0A5C8L0Q4</accession>
<organism evidence="1 2">
    <name type="scientific">Alkalisalibacterium limincola</name>
    <dbReference type="NCBI Taxonomy" id="2699169"/>
    <lineage>
        <taxon>Bacteria</taxon>
        <taxon>Pseudomonadati</taxon>
        <taxon>Pseudomonadota</taxon>
        <taxon>Gammaproteobacteria</taxon>
        <taxon>Lysobacterales</taxon>
        <taxon>Lysobacteraceae</taxon>
        <taxon>Alkalisalibacterium</taxon>
    </lineage>
</organism>
<name>A0A5C8L0Q4_9GAMM</name>
<evidence type="ECO:0000313" key="2">
    <source>
        <dbReference type="Proteomes" id="UP000321248"/>
    </source>
</evidence>
<keyword evidence="2" id="KW-1185">Reference proteome</keyword>
<dbReference type="RefSeq" id="WP_147890674.1">
    <property type="nucleotide sequence ID" value="NZ_VRTS01000001.1"/>
</dbReference>
<protein>
    <submittedName>
        <fullName evidence="1">Class I SAM-dependent methyltransferase</fullName>
    </submittedName>
</protein>
<dbReference type="OrthoDB" id="9801609at2"/>
<evidence type="ECO:0000313" key="1">
    <source>
        <dbReference type="EMBL" id="TXK66001.1"/>
    </source>
</evidence>
<dbReference type="GO" id="GO:0032259">
    <property type="term" value="P:methylation"/>
    <property type="evidence" value="ECO:0007669"/>
    <property type="project" value="UniProtKB-KW"/>
</dbReference>
<sequence length="205" mass="23537">MIDPMKNYDRDYFQRWYRQQSQPRKARERLERKVALAVAMAEYHLDRPLRNVLDIGCGEGAWRKPLRRLRPDVDYLGFDSSEYVVARHGLTRNIRFAHFGDFEVLRPGEPVDLLVCSDVVHYLDARELRRGLSGFGELCRGVAFIDLFCRGDGFSGDTEGFHARPAGWYRKVFSEYGLVACGSHAYLSPAIEGVTAALERFPRDS</sequence>
<reference evidence="1 2" key="1">
    <citation type="submission" date="2019-08" db="EMBL/GenBank/DDBJ databases">
        <authorList>
            <person name="Karlyshev A.V."/>
        </authorList>
    </citation>
    <scope>NUCLEOTIDE SEQUENCE [LARGE SCALE GENOMIC DNA]</scope>
    <source>
        <strain evidence="1 2">Alg18-2.2</strain>
    </source>
</reference>
<dbReference type="SUPFAM" id="SSF53335">
    <property type="entry name" value="S-adenosyl-L-methionine-dependent methyltransferases"/>
    <property type="match status" value="1"/>
</dbReference>
<dbReference type="GO" id="GO:0008168">
    <property type="term" value="F:methyltransferase activity"/>
    <property type="evidence" value="ECO:0007669"/>
    <property type="project" value="UniProtKB-KW"/>
</dbReference>
<dbReference type="InterPro" id="IPR029063">
    <property type="entry name" value="SAM-dependent_MTases_sf"/>
</dbReference>
<dbReference type="Gene3D" id="3.40.50.150">
    <property type="entry name" value="Vaccinia Virus protein VP39"/>
    <property type="match status" value="1"/>
</dbReference>
<keyword evidence="1" id="KW-0808">Transferase</keyword>
<dbReference type="EMBL" id="VRTS01000001">
    <property type="protein sequence ID" value="TXK66001.1"/>
    <property type="molecule type" value="Genomic_DNA"/>
</dbReference>